<gene>
    <name evidence="2" type="ORF">SL103_03110</name>
</gene>
<evidence type="ECO:0000259" key="1">
    <source>
        <dbReference type="Pfam" id="PF01370"/>
    </source>
</evidence>
<dbReference type="KEGG" id="slc:SL103_03110"/>
<dbReference type="AlphaFoldDB" id="A0A1D7VF30"/>
<evidence type="ECO:0000313" key="3">
    <source>
        <dbReference type="Proteomes" id="UP000094094"/>
    </source>
</evidence>
<dbReference type="RefSeq" id="WP_069567198.1">
    <property type="nucleotide sequence ID" value="NZ_CP017157.1"/>
</dbReference>
<dbReference type="SUPFAM" id="SSF51735">
    <property type="entry name" value="NAD(P)-binding Rossmann-fold domains"/>
    <property type="match status" value="1"/>
</dbReference>
<organism evidence="2 3">
    <name type="scientific">Streptomyces lydicus</name>
    <dbReference type="NCBI Taxonomy" id="47763"/>
    <lineage>
        <taxon>Bacteria</taxon>
        <taxon>Bacillati</taxon>
        <taxon>Actinomycetota</taxon>
        <taxon>Actinomycetes</taxon>
        <taxon>Kitasatosporales</taxon>
        <taxon>Streptomycetaceae</taxon>
        <taxon>Streptomyces</taxon>
    </lineage>
</organism>
<evidence type="ECO:0000313" key="2">
    <source>
        <dbReference type="EMBL" id="AOP45363.1"/>
    </source>
</evidence>
<sequence length="322" mass="34697">MPDICVIGGTRYFGKVLVQKLLDDGHRVTLVNRGQTPDPFGDTVRRLRADVNVPGELTAAVAGERFDAVVHQMCYTPNAAVEACEAFGDRVGKIVMTSTIEVYNKDTFRWRFPAPPFGARAREEELDPADYDFDTDLPWSAPGYLDTHYGEGKRQAEAALTRCAKAPVLLARVAHVLAAEGDFTGRLLFHVDRIRAGKPIVAHAGPGRTSLVQAEEAAGFLAWAAFSDATGAVNVASPDTADVYDVCAAVESATGLAADVIEKEDPSGDLDLSPFSCPFDFGMASERAADLGYRFTPIEQWLPAVARNAVADRPGSHPSEEQ</sequence>
<proteinExistence type="predicted"/>
<dbReference type="EMBL" id="CP017157">
    <property type="protein sequence ID" value="AOP45363.1"/>
    <property type="molecule type" value="Genomic_DNA"/>
</dbReference>
<keyword evidence="3" id="KW-1185">Reference proteome</keyword>
<dbReference type="InterPro" id="IPR036291">
    <property type="entry name" value="NAD(P)-bd_dom_sf"/>
</dbReference>
<dbReference type="Gene3D" id="3.40.50.720">
    <property type="entry name" value="NAD(P)-binding Rossmann-like Domain"/>
    <property type="match status" value="1"/>
</dbReference>
<feature type="domain" description="NAD-dependent epimerase/dehydratase" evidence="1">
    <location>
        <begin position="4"/>
        <end position="72"/>
    </location>
</feature>
<dbReference type="OrthoDB" id="9809586at2"/>
<reference evidence="2 3" key="1">
    <citation type="submission" date="2016-09" db="EMBL/GenBank/DDBJ databases">
        <title>Complete genome sequencing of Streptomyces lydicus 103 and metabolic pathways analysis of antibiotic biosynthesis.</title>
        <authorList>
            <person name="Jia N."/>
            <person name="Ding M.-Z."/>
            <person name="Gao F."/>
            <person name="Yuan Y.-J."/>
        </authorList>
    </citation>
    <scope>NUCLEOTIDE SEQUENCE [LARGE SCALE GENOMIC DNA]</scope>
    <source>
        <strain evidence="2 3">103</strain>
    </source>
</reference>
<dbReference type="Proteomes" id="UP000094094">
    <property type="component" value="Chromosome"/>
</dbReference>
<name>A0A1D7VF30_9ACTN</name>
<dbReference type="Pfam" id="PF01370">
    <property type="entry name" value="Epimerase"/>
    <property type="match status" value="1"/>
</dbReference>
<accession>A0A1D7VF30</accession>
<dbReference type="InterPro" id="IPR001509">
    <property type="entry name" value="Epimerase_deHydtase"/>
</dbReference>
<protein>
    <recommendedName>
        <fullName evidence="1">NAD-dependent epimerase/dehydratase domain-containing protein</fullName>
    </recommendedName>
</protein>